<sequence length="90" mass="10186">MSVEVITKEDLQAFRNDLLNDIKSLLGKKIEAPKEWLKAAEVRKLLKISAGTLLTLRATGKLQYSKIGGTYYYRYQDIQSTLVNGNKGHE</sequence>
<dbReference type="Pfam" id="PF12728">
    <property type="entry name" value="HTH_17"/>
    <property type="match status" value="1"/>
</dbReference>
<dbReference type="STRING" id="1391627.SAMN05216464_11844"/>
<name>A0A1G7L5D4_9SPHI</name>
<dbReference type="EMBL" id="FNAI01000018">
    <property type="protein sequence ID" value="SDF44708.1"/>
    <property type="molecule type" value="Genomic_DNA"/>
</dbReference>
<dbReference type="OrthoDB" id="1524679at2"/>
<dbReference type="PANTHER" id="PTHR34585">
    <property type="match status" value="1"/>
</dbReference>
<dbReference type="InterPro" id="IPR041657">
    <property type="entry name" value="HTH_17"/>
</dbReference>
<evidence type="ECO:0000259" key="1">
    <source>
        <dbReference type="Pfam" id="PF12728"/>
    </source>
</evidence>
<gene>
    <name evidence="2" type="ORF">SAMN05216464_11844</name>
</gene>
<evidence type="ECO:0000313" key="2">
    <source>
        <dbReference type="EMBL" id="SDF44708.1"/>
    </source>
</evidence>
<reference evidence="2 3" key="1">
    <citation type="submission" date="2016-10" db="EMBL/GenBank/DDBJ databases">
        <authorList>
            <person name="de Groot N.N."/>
        </authorList>
    </citation>
    <scope>NUCLEOTIDE SEQUENCE [LARGE SCALE GENOMIC DNA]</scope>
    <source>
        <strain evidence="2 3">47C3B</strain>
    </source>
</reference>
<feature type="domain" description="Helix-turn-helix" evidence="1">
    <location>
        <begin position="36"/>
        <end position="79"/>
    </location>
</feature>
<keyword evidence="3" id="KW-1185">Reference proteome</keyword>
<dbReference type="Proteomes" id="UP000199072">
    <property type="component" value="Unassembled WGS sequence"/>
</dbReference>
<accession>A0A1G7L5D4</accession>
<dbReference type="RefSeq" id="WP_091155452.1">
    <property type="nucleotide sequence ID" value="NZ_FNAI01000018.1"/>
</dbReference>
<proteinExistence type="predicted"/>
<dbReference type="PANTHER" id="PTHR34585:SF22">
    <property type="entry name" value="HELIX-TURN-HELIX DOMAIN-CONTAINING PROTEIN"/>
    <property type="match status" value="1"/>
</dbReference>
<organism evidence="2 3">
    <name type="scientific">Mucilaginibacter pineti</name>
    <dbReference type="NCBI Taxonomy" id="1391627"/>
    <lineage>
        <taxon>Bacteria</taxon>
        <taxon>Pseudomonadati</taxon>
        <taxon>Bacteroidota</taxon>
        <taxon>Sphingobacteriia</taxon>
        <taxon>Sphingobacteriales</taxon>
        <taxon>Sphingobacteriaceae</taxon>
        <taxon>Mucilaginibacter</taxon>
    </lineage>
</organism>
<protein>
    <submittedName>
        <fullName evidence="2">Helix-turn-helix domain-containing protein</fullName>
    </submittedName>
</protein>
<evidence type="ECO:0000313" key="3">
    <source>
        <dbReference type="Proteomes" id="UP000199072"/>
    </source>
</evidence>
<dbReference type="AlphaFoldDB" id="A0A1G7L5D4"/>